<comment type="caution">
    <text evidence="4">The sequence shown here is derived from an EMBL/GenBank/DDBJ whole genome shotgun (WGS) entry which is preliminary data.</text>
</comment>
<proteinExistence type="predicted"/>
<evidence type="ECO:0000259" key="3">
    <source>
        <dbReference type="Pfam" id="PF20455"/>
    </source>
</evidence>
<feature type="domain" description="DUF6708" evidence="3">
    <location>
        <begin position="143"/>
        <end position="353"/>
    </location>
</feature>
<reference evidence="4 5" key="1">
    <citation type="submission" date="2022-06" db="EMBL/GenBank/DDBJ databases">
        <title>Dynamics of rice microbiomes reveals core vertical transmitted seed endophytes.</title>
        <authorList>
            <person name="Liao K."/>
            <person name="Zhang X."/>
        </authorList>
    </citation>
    <scope>NUCLEOTIDE SEQUENCE [LARGE SCALE GENOMIC DNA]</scope>
    <source>
        <strain evidence="4 5">YT10-10-1</strain>
    </source>
</reference>
<name>A0ABT3DXJ2_9XANT</name>
<evidence type="ECO:0000256" key="2">
    <source>
        <dbReference type="SAM" id="Phobius"/>
    </source>
</evidence>
<keyword evidence="2" id="KW-1133">Transmembrane helix</keyword>
<feature type="region of interest" description="Disordered" evidence="1">
    <location>
        <begin position="1"/>
        <end position="25"/>
    </location>
</feature>
<accession>A0ABT3DXJ2</accession>
<evidence type="ECO:0000313" key="4">
    <source>
        <dbReference type="EMBL" id="MCW0400004.1"/>
    </source>
</evidence>
<dbReference type="InterPro" id="IPR046554">
    <property type="entry name" value="DUF6708"/>
</dbReference>
<keyword evidence="2" id="KW-0812">Transmembrane</keyword>
<sequence>MARIKNYKHPASGPKPTSKPSASGRPIGMADIEWFGQEACDEFFKLHDNEVFRGIGSGAVLLPPHSVPASRSPNSGGAVIEAFPHGLAYGNMMTVLVGYFAFGALAIGLPLLLIGFPQVINKDFFAGERLSFGYAFGVGGMSLAALLFALMLRFDLIGYRYAPTLFDRNAGKVHVFKDNTRLFGWWPLWGGGGQHEILSYDWACVRAQVVRFKTFTGTVAQDNAALQMIVLAAPGDTRVVGQFGLGLTSSAIAVQPLLDTWEHIRRFMEHEGPLFVEGDGPNEALFEMRLARCIFFGQPFIGPGSAEHWKHPDLGAILWQVIAIPLFPLTVLYGLIRWASFHIKSKPAWPPEVLASVGGAPLHGCALEAWRHVVPDRAAGAALRLPASASASGATRSA</sequence>
<gene>
    <name evidence="4" type="ORF">NB700_002560</name>
</gene>
<organism evidence="4 5">
    <name type="scientific">Xanthomonas sacchari</name>
    <dbReference type="NCBI Taxonomy" id="56458"/>
    <lineage>
        <taxon>Bacteria</taxon>
        <taxon>Pseudomonadati</taxon>
        <taxon>Pseudomonadota</taxon>
        <taxon>Gammaproteobacteria</taxon>
        <taxon>Lysobacterales</taxon>
        <taxon>Lysobacteraceae</taxon>
        <taxon>Xanthomonas</taxon>
    </lineage>
</organism>
<dbReference type="Pfam" id="PF20455">
    <property type="entry name" value="DUF6708"/>
    <property type="match status" value="1"/>
</dbReference>
<protein>
    <recommendedName>
        <fullName evidence="3">DUF6708 domain-containing protein</fullName>
    </recommendedName>
</protein>
<dbReference type="EMBL" id="JANFWR010000016">
    <property type="protein sequence ID" value="MCW0400004.1"/>
    <property type="molecule type" value="Genomic_DNA"/>
</dbReference>
<feature type="transmembrane region" description="Helical" evidence="2">
    <location>
        <begin position="317"/>
        <end position="336"/>
    </location>
</feature>
<keyword evidence="5" id="KW-1185">Reference proteome</keyword>
<feature type="transmembrane region" description="Helical" evidence="2">
    <location>
        <begin position="132"/>
        <end position="152"/>
    </location>
</feature>
<evidence type="ECO:0000313" key="5">
    <source>
        <dbReference type="Proteomes" id="UP001320843"/>
    </source>
</evidence>
<keyword evidence="2" id="KW-0472">Membrane</keyword>
<dbReference type="Proteomes" id="UP001320843">
    <property type="component" value="Unassembled WGS sequence"/>
</dbReference>
<evidence type="ECO:0000256" key="1">
    <source>
        <dbReference type="SAM" id="MobiDB-lite"/>
    </source>
</evidence>
<feature type="transmembrane region" description="Helical" evidence="2">
    <location>
        <begin position="96"/>
        <end position="120"/>
    </location>
</feature>